<dbReference type="InterPro" id="IPR017441">
    <property type="entry name" value="Protein_kinase_ATP_BS"/>
</dbReference>
<reference evidence="5" key="1">
    <citation type="journal article" date="2020" name="mSystems">
        <title>Genome- and Community-Level Interaction Insights into Carbon Utilization and Element Cycling Functions of Hydrothermarchaeota in Hydrothermal Sediment.</title>
        <authorList>
            <person name="Zhou Z."/>
            <person name="Liu Y."/>
            <person name="Xu W."/>
            <person name="Pan J."/>
            <person name="Luo Z.H."/>
            <person name="Li M."/>
        </authorList>
    </citation>
    <scope>NUCLEOTIDE SEQUENCE [LARGE SCALE GENOMIC DNA]</scope>
    <source>
        <strain evidence="5">SpSt-418</strain>
    </source>
</reference>
<dbReference type="InterPro" id="IPR032675">
    <property type="entry name" value="LRR_dom_sf"/>
</dbReference>
<dbReference type="Pfam" id="PF13855">
    <property type="entry name" value="LRR_8"/>
    <property type="match status" value="1"/>
</dbReference>
<dbReference type="SMART" id="SM00369">
    <property type="entry name" value="LRR_TYP"/>
    <property type="match status" value="4"/>
</dbReference>
<evidence type="ECO:0000313" key="5">
    <source>
        <dbReference type="EMBL" id="HFM97522.1"/>
    </source>
</evidence>
<comment type="caution">
    <text evidence="5">The sequence shown here is derived from an EMBL/GenBank/DDBJ whole genome shotgun (WGS) entry which is preliminary data.</text>
</comment>
<dbReference type="EMBL" id="DSRU01000087">
    <property type="protein sequence ID" value="HFM97522.1"/>
    <property type="molecule type" value="Genomic_DNA"/>
</dbReference>
<feature type="binding site" evidence="3">
    <location>
        <position position="237"/>
    </location>
    <ligand>
        <name>ATP</name>
        <dbReference type="ChEBI" id="CHEBI:30616"/>
    </ligand>
</feature>
<dbReference type="Gene3D" id="1.10.510.10">
    <property type="entry name" value="Transferase(Phosphotransferase) domain 1"/>
    <property type="match status" value="1"/>
</dbReference>
<keyword evidence="5" id="KW-0418">Kinase</keyword>
<keyword evidence="1" id="KW-0433">Leucine-rich repeat</keyword>
<dbReference type="InterPro" id="IPR001245">
    <property type="entry name" value="Ser-Thr/Tyr_kinase_cat_dom"/>
</dbReference>
<protein>
    <submittedName>
        <fullName evidence="5">Protein kinase</fullName>
    </submittedName>
</protein>
<evidence type="ECO:0000256" key="2">
    <source>
        <dbReference type="ARBA" id="ARBA00022737"/>
    </source>
</evidence>
<dbReference type="Gene3D" id="3.80.10.10">
    <property type="entry name" value="Ribonuclease Inhibitor"/>
    <property type="match status" value="2"/>
</dbReference>
<feature type="domain" description="Protein kinase" evidence="4">
    <location>
        <begin position="205"/>
        <end position="442"/>
    </location>
</feature>
<sequence>MTETLEALRSGQLTGAKRLDLAADLTQFPLEILDLADSLEILNLTNNRLHSLPNEFGRLQKLKIAFFSNNHFQELPAVLSNCPNLSMVGFKANQIASIADAALPTSVRWLILTDNQIEQIPASWGRLGKLQKLMLAGNQLRSLPDEMAACQNLELVRLSANQLTSLPPWLLTLPRLSWLAYAGNPFCQATRSPTPSLTEIDWADLVIQNTLGEGASGIIFKGEWVHSPTQATEVAIKVFKGEVTSDGLPADEMRSYIAAGTHPHLVKLLGKVVGHPEEKAGLVFAFVPPNYTTLGNPPSFDSCTRDTYSPDTAFSLPVILQIAQGIAAAAAHLHSQGILHGDLYAHNILVNAMGESLLGDFGAASFYPETTPSIAPALESLEVRAFGCLLEDVLDRCILDNSANQVELRDRLRSLQHDCMDPFPSSRPSFAKICDFLAVPSN</sequence>
<keyword evidence="3" id="KW-0547">Nucleotide-binding</keyword>
<organism evidence="5">
    <name type="scientific">Oscillatoriales cyanobacterium SpSt-418</name>
    <dbReference type="NCBI Taxonomy" id="2282169"/>
    <lineage>
        <taxon>Bacteria</taxon>
        <taxon>Bacillati</taxon>
        <taxon>Cyanobacteriota</taxon>
        <taxon>Cyanophyceae</taxon>
        <taxon>Oscillatoriophycideae</taxon>
        <taxon>Oscillatoriales</taxon>
    </lineage>
</organism>
<evidence type="ECO:0000256" key="1">
    <source>
        <dbReference type="ARBA" id="ARBA00022614"/>
    </source>
</evidence>
<dbReference type="PANTHER" id="PTHR48051:SF1">
    <property type="entry name" value="RAS SUPPRESSOR PROTEIN 1"/>
    <property type="match status" value="1"/>
</dbReference>
<name>A0A7C3KET0_9CYAN</name>
<dbReference type="GO" id="GO:0005737">
    <property type="term" value="C:cytoplasm"/>
    <property type="evidence" value="ECO:0007669"/>
    <property type="project" value="TreeGrafter"/>
</dbReference>
<evidence type="ECO:0000256" key="3">
    <source>
        <dbReference type="PROSITE-ProRule" id="PRU10141"/>
    </source>
</evidence>
<dbReference type="AlphaFoldDB" id="A0A7C3KET0"/>
<dbReference type="PROSITE" id="PS51450">
    <property type="entry name" value="LRR"/>
    <property type="match status" value="2"/>
</dbReference>
<dbReference type="InterPro" id="IPR000719">
    <property type="entry name" value="Prot_kinase_dom"/>
</dbReference>
<proteinExistence type="predicted"/>
<dbReference type="GO" id="GO:0005524">
    <property type="term" value="F:ATP binding"/>
    <property type="evidence" value="ECO:0007669"/>
    <property type="project" value="UniProtKB-UniRule"/>
</dbReference>
<dbReference type="SUPFAM" id="SSF56112">
    <property type="entry name" value="Protein kinase-like (PK-like)"/>
    <property type="match status" value="1"/>
</dbReference>
<gene>
    <name evidence="5" type="ORF">ENR64_07090</name>
</gene>
<keyword evidence="2" id="KW-0677">Repeat</keyword>
<dbReference type="Pfam" id="PF07714">
    <property type="entry name" value="PK_Tyr_Ser-Thr"/>
    <property type="match status" value="1"/>
</dbReference>
<dbReference type="InterPro" id="IPR011009">
    <property type="entry name" value="Kinase-like_dom_sf"/>
</dbReference>
<accession>A0A7C3KET0</accession>
<evidence type="ECO:0000259" key="4">
    <source>
        <dbReference type="PROSITE" id="PS50011"/>
    </source>
</evidence>
<dbReference type="Pfam" id="PF00560">
    <property type="entry name" value="LRR_1"/>
    <property type="match status" value="1"/>
</dbReference>
<keyword evidence="3" id="KW-0067">ATP-binding</keyword>
<dbReference type="InterPro" id="IPR050216">
    <property type="entry name" value="LRR_domain-containing"/>
</dbReference>
<dbReference type="GO" id="GO:0004672">
    <property type="term" value="F:protein kinase activity"/>
    <property type="evidence" value="ECO:0007669"/>
    <property type="project" value="InterPro"/>
</dbReference>
<dbReference type="SUPFAM" id="SSF52058">
    <property type="entry name" value="L domain-like"/>
    <property type="match status" value="1"/>
</dbReference>
<dbReference type="PROSITE" id="PS50011">
    <property type="entry name" value="PROTEIN_KINASE_DOM"/>
    <property type="match status" value="1"/>
</dbReference>
<dbReference type="InterPro" id="IPR003591">
    <property type="entry name" value="Leu-rich_rpt_typical-subtyp"/>
</dbReference>
<dbReference type="PROSITE" id="PS00107">
    <property type="entry name" value="PROTEIN_KINASE_ATP"/>
    <property type="match status" value="1"/>
</dbReference>
<dbReference type="InterPro" id="IPR001611">
    <property type="entry name" value="Leu-rich_rpt"/>
</dbReference>
<dbReference type="Gene3D" id="3.30.200.20">
    <property type="entry name" value="Phosphorylase Kinase, domain 1"/>
    <property type="match status" value="1"/>
</dbReference>
<keyword evidence="5" id="KW-0808">Transferase</keyword>
<dbReference type="PANTHER" id="PTHR48051">
    <property type="match status" value="1"/>
</dbReference>